<keyword evidence="8" id="KW-1185">Reference proteome</keyword>
<comment type="subcellular location">
    <subcellularLocation>
        <location evidence="1">Secreted</location>
    </subcellularLocation>
</comment>
<dbReference type="InterPro" id="IPR036880">
    <property type="entry name" value="Kunitz_BPTI_sf"/>
</dbReference>
<dbReference type="Pfam" id="PF14625">
    <property type="entry name" value="Lustrin_cystein"/>
    <property type="match status" value="1"/>
</dbReference>
<dbReference type="InterPro" id="IPR020901">
    <property type="entry name" value="Prtase_inh_Kunz-CS"/>
</dbReference>
<feature type="domain" description="BPTI/Kunitz inhibitor" evidence="7">
    <location>
        <begin position="110"/>
        <end position="160"/>
    </location>
</feature>
<keyword evidence="6" id="KW-1015">Disulfide bond</keyword>
<name>A0A1I7X3H8_HETBA</name>
<dbReference type="InterPro" id="IPR002223">
    <property type="entry name" value="Kunitz_BPTI"/>
</dbReference>
<dbReference type="SUPFAM" id="SSF57362">
    <property type="entry name" value="BPTI-like"/>
    <property type="match status" value="2"/>
</dbReference>
<dbReference type="PRINTS" id="PR00759">
    <property type="entry name" value="BASICPTASE"/>
</dbReference>
<dbReference type="GO" id="GO:0005615">
    <property type="term" value="C:extracellular space"/>
    <property type="evidence" value="ECO:0007669"/>
    <property type="project" value="TreeGrafter"/>
</dbReference>
<dbReference type="Pfam" id="PF00014">
    <property type="entry name" value="Kunitz_BPTI"/>
    <property type="match status" value="2"/>
</dbReference>
<evidence type="ECO:0000256" key="1">
    <source>
        <dbReference type="ARBA" id="ARBA00004613"/>
    </source>
</evidence>
<dbReference type="WBParaSite" id="Hba_11980">
    <property type="protein sequence ID" value="Hba_11980"/>
    <property type="gene ID" value="Hba_11980"/>
</dbReference>
<dbReference type="SMART" id="SM00131">
    <property type="entry name" value="KU"/>
    <property type="match status" value="2"/>
</dbReference>
<dbReference type="GO" id="GO:0004867">
    <property type="term" value="F:serine-type endopeptidase inhibitor activity"/>
    <property type="evidence" value="ECO:0007669"/>
    <property type="project" value="UniProtKB-KW"/>
</dbReference>
<protein>
    <submittedName>
        <fullName evidence="9">Kunitz/Bovine pancreatic trypsin inhibitor domain protein</fullName>
    </submittedName>
</protein>
<dbReference type="PROSITE" id="PS50279">
    <property type="entry name" value="BPTI_KUNITZ_2"/>
    <property type="match status" value="2"/>
</dbReference>
<keyword evidence="3" id="KW-0800">Toxin</keyword>
<evidence type="ECO:0000259" key="7">
    <source>
        <dbReference type="PROSITE" id="PS50279"/>
    </source>
</evidence>
<dbReference type="PANTHER" id="PTHR10083:SF217">
    <property type="entry name" value="BOOPHILIN-H2"/>
    <property type="match status" value="1"/>
</dbReference>
<evidence type="ECO:0000256" key="2">
    <source>
        <dbReference type="ARBA" id="ARBA00022525"/>
    </source>
</evidence>
<dbReference type="InterPro" id="IPR050098">
    <property type="entry name" value="TFPI/VKTCI-like"/>
</dbReference>
<sequence>MDYFCCPNEEDPYDKHVFGGYNGEETKHGYKVFGPLNIRRLMDDIPIRARRNSLFSREKREAVKASASVSFNIDSVVAPLRFDDEKPRQVSRALHMRNKPRSPDHGNPICILPLIKGACSEAHLRYYYDRNSDSCQLFYYTGCQGNGNNFGSLEDCQKLCVLEGQQVTSSLSSIISPGQCGDGKPPLGGSTPVLCGNSTDSIGCPLGFYCRSGPPDVCCPGYDIKKSATTTEVRFAPEANGSPRGYSRVNLLSTPKFMCPDASDPLMNKTGEPVLCGAGFDGMKLCPKGFYCAIDVEKECERAYKYFIIYYSLYSSLPLDQVQFQKERIRSFTEETQPFEKITEKKAEPVKITLSTQASVSISLEDEDVDSTDEDEKEDDMAHLMLKPLSPHGNTLNNGNGTPEVSVFEPDGLSIDIGSTKISTVIEEVTSGKTTSDKSVCYMKPSEGRACREDEKPPRTNLHYFYSSKDRRCKLYFYKGCGGNENRFEKKADCQALCL</sequence>
<dbReference type="FunFam" id="4.10.410.10:FF:000020">
    <property type="entry name" value="Collagen, type VI, alpha 3"/>
    <property type="match status" value="1"/>
</dbReference>
<feature type="domain" description="BPTI/Kunitz inhibitor" evidence="7">
    <location>
        <begin position="441"/>
        <end position="498"/>
    </location>
</feature>
<evidence type="ECO:0000256" key="3">
    <source>
        <dbReference type="ARBA" id="ARBA00022656"/>
    </source>
</evidence>
<dbReference type="CDD" id="cd00109">
    <property type="entry name" value="Kunitz-type"/>
    <property type="match status" value="2"/>
</dbReference>
<keyword evidence="4" id="KW-0646">Protease inhibitor</keyword>
<accession>A0A1I7X3H8</accession>
<dbReference type="Gene3D" id="4.10.410.10">
    <property type="entry name" value="Pancreatic trypsin inhibitor Kunitz domain"/>
    <property type="match status" value="2"/>
</dbReference>
<dbReference type="PROSITE" id="PS00280">
    <property type="entry name" value="BPTI_KUNITZ_1"/>
    <property type="match status" value="1"/>
</dbReference>
<dbReference type="AlphaFoldDB" id="A0A1I7X3H8"/>
<dbReference type="InterPro" id="IPR028150">
    <property type="entry name" value="Lustrin_cystein"/>
</dbReference>
<dbReference type="FunFam" id="4.10.410.10:FF:000048">
    <property type="entry name" value="Protein CBR-MLT-11"/>
    <property type="match status" value="1"/>
</dbReference>
<evidence type="ECO:0000313" key="8">
    <source>
        <dbReference type="Proteomes" id="UP000095283"/>
    </source>
</evidence>
<evidence type="ECO:0000256" key="4">
    <source>
        <dbReference type="ARBA" id="ARBA00022690"/>
    </source>
</evidence>
<dbReference type="PANTHER" id="PTHR10083">
    <property type="entry name" value="KUNITZ-TYPE PROTEASE INHIBITOR-RELATED"/>
    <property type="match status" value="1"/>
</dbReference>
<reference evidence="9" key="1">
    <citation type="submission" date="2016-11" db="UniProtKB">
        <authorList>
            <consortium name="WormBaseParasite"/>
        </authorList>
    </citation>
    <scope>IDENTIFICATION</scope>
</reference>
<proteinExistence type="predicted"/>
<evidence type="ECO:0000313" key="9">
    <source>
        <dbReference type="WBParaSite" id="Hba_11980"/>
    </source>
</evidence>
<keyword evidence="2" id="KW-0964">Secreted</keyword>
<evidence type="ECO:0000256" key="5">
    <source>
        <dbReference type="ARBA" id="ARBA00022900"/>
    </source>
</evidence>
<dbReference type="Proteomes" id="UP000095283">
    <property type="component" value="Unplaced"/>
</dbReference>
<evidence type="ECO:0000256" key="6">
    <source>
        <dbReference type="ARBA" id="ARBA00023157"/>
    </source>
</evidence>
<organism evidence="8 9">
    <name type="scientific">Heterorhabditis bacteriophora</name>
    <name type="common">Entomopathogenic nematode worm</name>
    <dbReference type="NCBI Taxonomy" id="37862"/>
    <lineage>
        <taxon>Eukaryota</taxon>
        <taxon>Metazoa</taxon>
        <taxon>Ecdysozoa</taxon>
        <taxon>Nematoda</taxon>
        <taxon>Chromadorea</taxon>
        <taxon>Rhabditida</taxon>
        <taxon>Rhabditina</taxon>
        <taxon>Rhabditomorpha</taxon>
        <taxon>Strongyloidea</taxon>
        <taxon>Heterorhabditidae</taxon>
        <taxon>Heterorhabditis</taxon>
    </lineage>
</organism>
<keyword evidence="5" id="KW-0722">Serine protease inhibitor</keyword>